<dbReference type="PANTHER" id="PTHR12768:SF4">
    <property type="entry name" value="BECLIN-1"/>
    <property type="match status" value="1"/>
</dbReference>
<evidence type="ECO:0000256" key="3">
    <source>
        <dbReference type="SAM" id="MobiDB-lite"/>
    </source>
</evidence>
<gene>
    <name evidence="6" type="ORF">EG327_003327</name>
</gene>
<evidence type="ECO:0000256" key="1">
    <source>
        <dbReference type="ARBA" id="ARBA00005965"/>
    </source>
</evidence>
<dbReference type="InterPro" id="IPR038274">
    <property type="entry name" value="Atg6/Beclin_C_sf"/>
</dbReference>
<feature type="region of interest" description="Disordered" evidence="3">
    <location>
        <begin position="107"/>
        <end position="143"/>
    </location>
</feature>
<evidence type="ECO:0000259" key="5">
    <source>
        <dbReference type="Pfam" id="PF17675"/>
    </source>
</evidence>
<evidence type="ECO:0000259" key="4">
    <source>
        <dbReference type="Pfam" id="PF04111"/>
    </source>
</evidence>
<dbReference type="Proteomes" id="UP000490939">
    <property type="component" value="Unassembled WGS sequence"/>
</dbReference>
<protein>
    <recommendedName>
        <fullName evidence="8">Autophagy-related protein 6</fullName>
    </recommendedName>
</protein>
<evidence type="ECO:0000256" key="2">
    <source>
        <dbReference type="SAM" id="Coils"/>
    </source>
</evidence>
<dbReference type="InterPro" id="IPR041691">
    <property type="entry name" value="Atg6/beclin_CC"/>
</dbReference>
<keyword evidence="7" id="KW-1185">Reference proteome</keyword>
<organism evidence="6 7">
    <name type="scientific">Venturia inaequalis</name>
    <name type="common">Apple scab fungus</name>
    <dbReference type="NCBI Taxonomy" id="5025"/>
    <lineage>
        <taxon>Eukaryota</taxon>
        <taxon>Fungi</taxon>
        <taxon>Dikarya</taxon>
        <taxon>Ascomycota</taxon>
        <taxon>Pezizomycotina</taxon>
        <taxon>Dothideomycetes</taxon>
        <taxon>Pleosporomycetidae</taxon>
        <taxon>Venturiales</taxon>
        <taxon>Venturiaceae</taxon>
        <taxon>Venturia</taxon>
    </lineage>
</organism>
<comment type="caution">
    <text evidence="6">The sequence shown here is derived from an EMBL/GenBank/DDBJ whole genome shotgun (WGS) entry which is preliminary data.</text>
</comment>
<feature type="domain" description="Atg6 BARA" evidence="4">
    <location>
        <begin position="297"/>
        <end position="497"/>
    </location>
</feature>
<dbReference type="GO" id="GO:0045324">
    <property type="term" value="P:late endosome to vacuole transport"/>
    <property type="evidence" value="ECO:0007669"/>
    <property type="project" value="TreeGrafter"/>
</dbReference>
<dbReference type="PANTHER" id="PTHR12768">
    <property type="entry name" value="BECLIN 1"/>
    <property type="match status" value="1"/>
</dbReference>
<dbReference type="EMBL" id="WNWR01000211">
    <property type="protein sequence ID" value="KAE9988531.1"/>
    <property type="molecule type" value="Genomic_DNA"/>
</dbReference>
<dbReference type="Gene3D" id="6.10.250.3110">
    <property type="match status" value="1"/>
</dbReference>
<dbReference type="Pfam" id="PF17675">
    <property type="entry name" value="APG6_N"/>
    <property type="match status" value="1"/>
</dbReference>
<dbReference type="GO" id="GO:0034272">
    <property type="term" value="C:phosphatidylinositol 3-kinase complex, class III, type II"/>
    <property type="evidence" value="ECO:0007669"/>
    <property type="project" value="TreeGrafter"/>
</dbReference>
<reference evidence="6 7" key="1">
    <citation type="submission" date="2019-07" db="EMBL/GenBank/DDBJ databases">
        <title>Venturia inaequalis Genome Resource.</title>
        <authorList>
            <person name="Lichtner F.J."/>
        </authorList>
    </citation>
    <scope>NUCLEOTIDE SEQUENCE [LARGE SCALE GENOMIC DNA]</scope>
    <source>
        <strain evidence="6 7">DMI_063113</strain>
    </source>
</reference>
<feature type="domain" description="Atg6/beclin coiled-coil" evidence="5">
    <location>
        <begin position="166"/>
        <end position="294"/>
    </location>
</feature>
<dbReference type="GO" id="GO:0043548">
    <property type="term" value="F:phosphatidylinositol 3-kinase binding"/>
    <property type="evidence" value="ECO:0007669"/>
    <property type="project" value="TreeGrafter"/>
</dbReference>
<sequence>MYCQECKTPLKLDGSLQDLNPAAFKLLTDSAGPSKSQAPSLNPHSRQPFSSERREDYASLSKNARSPTFKRTVGSSRHVAGSVLKDKGVDPKQAPDMSFIMLTDSQIMPEESPARPSKPPPPPSNRRRSMAKPNSLAGEDDSFSDQMETAGRLFEILSSNSDIDHPVCVECTERLVDQLQRRLGNAARERDAYVGFLRQANSDIPTEEELEQARSELRKLQKQEAAAMTNLEKLEAQKAAMEDEILDLDAQSHELDLDEQQFWAERNSFSQKLTSFQSERDRITNQYDHDSKQLERLRRANVYNDTFSIGHDGYFGTINGLRLGRLPEKPVEWSEINAAWGHTCLLLATVAEKLSYTFKGYELIPMGSSSKIRQNKTPRNSGNDPAHPVKQKWDTYKLSSSGEAIFNVGIFHRDFDSAMIAFLECLRQLIQHAERTPIRLPDGTSVECPRIGYKIEKDKIGDNSIKLSGLGNQEESWTKACKLTLICCKFLLAHASNAYSEGQQAHERKMFRITAVLKGIEDPRHMHVQG</sequence>
<dbReference type="GO" id="GO:0034271">
    <property type="term" value="C:phosphatidylinositol 3-kinase complex, class III, type I"/>
    <property type="evidence" value="ECO:0007669"/>
    <property type="project" value="TreeGrafter"/>
</dbReference>
<dbReference type="InterPro" id="IPR040455">
    <property type="entry name" value="Atg6_BARA"/>
</dbReference>
<dbReference type="Gene3D" id="1.10.418.40">
    <property type="entry name" value="Autophagy protein 6/Beclin 1"/>
    <property type="match status" value="1"/>
</dbReference>
<proteinExistence type="inferred from homology"/>
<feature type="region of interest" description="Disordered" evidence="3">
    <location>
        <begin position="28"/>
        <end position="76"/>
    </location>
</feature>
<evidence type="ECO:0000313" key="7">
    <source>
        <dbReference type="Proteomes" id="UP000490939"/>
    </source>
</evidence>
<feature type="coiled-coil region" evidence="2">
    <location>
        <begin position="169"/>
        <end position="251"/>
    </location>
</feature>
<dbReference type="InterPro" id="IPR007243">
    <property type="entry name" value="Atg6/Beclin"/>
</dbReference>
<comment type="similarity">
    <text evidence="1">Belongs to the beclin family.</text>
</comment>
<keyword evidence="2" id="KW-0175">Coiled coil</keyword>
<name>A0A8H3VHH9_VENIN</name>
<dbReference type="GO" id="GO:0030674">
    <property type="term" value="F:protein-macromolecule adaptor activity"/>
    <property type="evidence" value="ECO:0007669"/>
    <property type="project" value="TreeGrafter"/>
</dbReference>
<accession>A0A8H3VHH9</accession>
<dbReference type="GO" id="GO:0000423">
    <property type="term" value="P:mitophagy"/>
    <property type="evidence" value="ECO:0007669"/>
    <property type="project" value="TreeGrafter"/>
</dbReference>
<dbReference type="GO" id="GO:0000045">
    <property type="term" value="P:autophagosome assembly"/>
    <property type="evidence" value="ECO:0007669"/>
    <property type="project" value="TreeGrafter"/>
</dbReference>
<dbReference type="AlphaFoldDB" id="A0A8H3VHH9"/>
<dbReference type="GO" id="GO:0006995">
    <property type="term" value="P:cellular response to nitrogen starvation"/>
    <property type="evidence" value="ECO:0007669"/>
    <property type="project" value="TreeGrafter"/>
</dbReference>
<dbReference type="Pfam" id="PF04111">
    <property type="entry name" value="APG6"/>
    <property type="match status" value="1"/>
</dbReference>
<dbReference type="GO" id="GO:0000407">
    <property type="term" value="C:phagophore assembly site"/>
    <property type="evidence" value="ECO:0007669"/>
    <property type="project" value="TreeGrafter"/>
</dbReference>
<feature type="compositionally biased region" description="Polar residues" evidence="3">
    <location>
        <begin position="31"/>
        <end position="50"/>
    </location>
</feature>
<evidence type="ECO:0000313" key="6">
    <source>
        <dbReference type="EMBL" id="KAE9988531.1"/>
    </source>
</evidence>
<evidence type="ECO:0008006" key="8">
    <source>
        <dbReference type="Google" id="ProtNLM"/>
    </source>
</evidence>